<evidence type="ECO:0000256" key="1">
    <source>
        <dbReference type="SAM" id="MobiDB-lite"/>
    </source>
</evidence>
<feature type="compositionally biased region" description="Polar residues" evidence="1">
    <location>
        <begin position="82"/>
        <end position="92"/>
    </location>
</feature>
<evidence type="ECO:0000313" key="5">
    <source>
        <dbReference type="Proteomes" id="UP000233256"/>
    </source>
</evidence>
<keyword evidence="2" id="KW-1133">Transmembrane helix</keyword>
<evidence type="ECO:0000313" key="4">
    <source>
        <dbReference type="EMBL" id="PKK91633.1"/>
    </source>
</evidence>
<dbReference type="EMBL" id="PGXC01000002">
    <property type="protein sequence ID" value="PKK91633.1"/>
    <property type="molecule type" value="Genomic_DNA"/>
</dbReference>
<dbReference type="InterPro" id="IPR025874">
    <property type="entry name" value="DZR"/>
</dbReference>
<reference evidence="4 5" key="1">
    <citation type="journal article" date="2017" name="ISME J.">
        <title>Potential for microbial H2 and metal transformations associated with novel bacteria and archaea in deep terrestrial subsurface sediments.</title>
        <authorList>
            <person name="Hernsdorf A.W."/>
            <person name="Amano Y."/>
            <person name="Miyakawa K."/>
            <person name="Ise K."/>
            <person name="Suzuki Y."/>
            <person name="Anantharaman K."/>
            <person name="Probst A."/>
            <person name="Burstein D."/>
            <person name="Thomas B.C."/>
            <person name="Banfield J.F."/>
        </authorList>
    </citation>
    <scope>NUCLEOTIDE SEQUENCE [LARGE SCALE GENOMIC DNA]</scope>
    <source>
        <strain evidence="4">HGW-Wallbacteria-1</strain>
    </source>
</reference>
<feature type="domain" description="DZANK-type" evidence="3">
    <location>
        <begin position="8"/>
        <end position="68"/>
    </location>
</feature>
<organism evidence="4 5">
    <name type="scientific">Candidatus Wallbacteria bacterium HGW-Wallbacteria-1</name>
    <dbReference type="NCBI Taxonomy" id="2013854"/>
    <lineage>
        <taxon>Bacteria</taxon>
        <taxon>Candidatus Walliibacteriota</taxon>
    </lineage>
</organism>
<evidence type="ECO:0000259" key="3">
    <source>
        <dbReference type="Pfam" id="PF12773"/>
    </source>
</evidence>
<name>A0A2N1PTG5_9BACT</name>
<keyword evidence="2" id="KW-0472">Membrane</keyword>
<accession>A0A2N1PTG5</accession>
<gene>
    <name evidence="4" type="ORF">CVV64_02910</name>
</gene>
<keyword evidence="2" id="KW-0812">Transmembrane</keyword>
<protein>
    <recommendedName>
        <fullName evidence="3">DZANK-type domain-containing protein</fullName>
    </recommendedName>
</protein>
<proteinExistence type="predicted"/>
<sequence length="135" mass="14801">MEQTTNRCNFCGYSNKSEAKICSLCKKPLLTRMEAARQEIVNSIGSRQKVCVKCGKKHDVSSVFCSKCQSELVFHQDGKEGQCSSNGHNIPDSNKKLNRNNPSLRKGQGKALSVFSNIASLTAGIFVGLTLARFL</sequence>
<feature type="transmembrane region" description="Helical" evidence="2">
    <location>
        <begin position="111"/>
        <end position="132"/>
    </location>
</feature>
<dbReference type="Pfam" id="PF12773">
    <property type="entry name" value="DZR"/>
    <property type="match status" value="1"/>
</dbReference>
<feature type="region of interest" description="Disordered" evidence="1">
    <location>
        <begin position="79"/>
        <end position="101"/>
    </location>
</feature>
<dbReference type="Proteomes" id="UP000233256">
    <property type="component" value="Unassembled WGS sequence"/>
</dbReference>
<comment type="caution">
    <text evidence="4">The sequence shown here is derived from an EMBL/GenBank/DDBJ whole genome shotgun (WGS) entry which is preliminary data.</text>
</comment>
<dbReference type="AlphaFoldDB" id="A0A2N1PTG5"/>
<evidence type="ECO:0000256" key="2">
    <source>
        <dbReference type="SAM" id="Phobius"/>
    </source>
</evidence>